<protein>
    <submittedName>
        <fullName evidence="7">Auxin efflux carrier</fullName>
    </submittedName>
</protein>
<feature type="transmembrane region" description="Helical" evidence="6">
    <location>
        <begin position="12"/>
        <end position="33"/>
    </location>
</feature>
<name>A0A5C5G3U2_9BASI</name>
<evidence type="ECO:0000256" key="1">
    <source>
        <dbReference type="ARBA" id="ARBA00004141"/>
    </source>
</evidence>
<evidence type="ECO:0000256" key="4">
    <source>
        <dbReference type="ARBA" id="ARBA00023136"/>
    </source>
</evidence>
<feature type="transmembrane region" description="Helical" evidence="6">
    <location>
        <begin position="75"/>
        <end position="100"/>
    </location>
</feature>
<dbReference type="EMBL" id="SOZI01000023">
    <property type="protein sequence ID" value="TNY22551.1"/>
    <property type="molecule type" value="Genomic_DNA"/>
</dbReference>
<evidence type="ECO:0000313" key="8">
    <source>
        <dbReference type="Proteomes" id="UP000311382"/>
    </source>
</evidence>
<feature type="transmembrane region" description="Helical" evidence="6">
    <location>
        <begin position="535"/>
        <end position="556"/>
    </location>
</feature>
<feature type="region of interest" description="Disordered" evidence="5">
    <location>
        <begin position="274"/>
        <end position="302"/>
    </location>
</feature>
<gene>
    <name evidence="7" type="ORF">DMC30DRAFT_450919</name>
</gene>
<reference evidence="7 8" key="1">
    <citation type="submission" date="2019-03" db="EMBL/GenBank/DDBJ databases">
        <title>Rhodosporidium diobovatum UCD-FST 08-225 genome sequencing, assembly, and annotation.</title>
        <authorList>
            <person name="Fakankun I.U."/>
            <person name="Fristensky B."/>
            <person name="Levin D.B."/>
        </authorList>
    </citation>
    <scope>NUCLEOTIDE SEQUENCE [LARGE SCALE GENOMIC DNA]</scope>
    <source>
        <strain evidence="7 8">UCD-FST 08-225</strain>
    </source>
</reference>
<dbReference type="Pfam" id="PF03547">
    <property type="entry name" value="Mem_trans"/>
    <property type="match status" value="1"/>
</dbReference>
<dbReference type="GO" id="GO:0055085">
    <property type="term" value="P:transmembrane transport"/>
    <property type="evidence" value="ECO:0007669"/>
    <property type="project" value="InterPro"/>
</dbReference>
<organism evidence="7 8">
    <name type="scientific">Rhodotorula diobovata</name>
    <dbReference type="NCBI Taxonomy" id="5288"/>
    <lineage>
        <taxon>Eukaryota</taxon>
        <taxon>Fungi</taxon>
        <taxon>Dikarya</taxon>
        <taxon>Basidiomycota</taxon>
        <taxon>Pucciniomycotina</taxon>
        <taxon>Microbotryomycetes</taxon>
        <taxon>Sporidiobolales</taxon>
        <taxon>Sporidiobolaceae</taxon>
        <taxon>Rhodotorula</taxon>
    </lineage>
</organism>
<dbReference type="STRING" id="5288.A0A5C5G3U2"/>
<comment type="subcellular location">
    <subcellularLocation>
        <location evidence="1">Membrane</location>
        <topology evidence="1">Multi-pass membrane protein</topology>
    </subcellularLocation>
</comment>
<keyword evidence="2 6" id="KW-0812">Transmembrane</keyword>
<dbReference type="AlphaFoldDB" id="A0A5C5G3U2"/>
<accession>A0A5C5G3U2</accession>
<comment type="caution">
    <text evidence="7">The sequence shown here is derived from an EMBL/GenBank/DDBJ whole genome shotgun (WGS) entry which is preliminary data.</text>
</comment>
<feature type="transmembrane region" description="Helical" evidence="6">
    <location>
        <begin position="455"/>
        <end position="480"/>
    </location>
</feature>
<evidence type="ECO:0000256" key="3">
    <source>
        <dbReference type="ARBA" id="ARBA00022989"/>
    </source>
</evidence>
<feature type="region of interest" description="Disordered" evidence="5">
    <location>
        <begin position="328"/>
        <end position="391"/>
    </location>
</feature>
<evidence type="ECO:0000256" key="2">
    <source>
        <dbReference type="ARBA" id="ARBA00022692"/>
    </source>
</evidence>
<evidence type="ECO:0000256" key="6">
    <source>
        <dbReference type="SAM" id="Phobius"/>
    </source>
</evidence>
<evidence type="ECO:0000256" key="5">
    <source>
        <dbReference type="SAM" id="MobiDB-lite"/>
    </source>
</evidence>
<feature type="transmembrane region" description="Helical" evidence="6">
    <location>
        <begin position="568"/>
        <end position="591"/>
    </location>
</feature>
<feature type="transmembrane region" description="Helical" evidence="6">
    <location>
        <begin position="145"/>
        <end position="163"/>
    </location>
</feature>
<dbReference type="GO" id="GO:0016020">
    <property type="term" value="C:membrane"/>
    <property type="evidence" value="ECO:0007669"/>
    <property type="project" value="UniProtKB-SubCell"/>
</dbReference>
<feature type="transmembrane region" description="Helical" evidence="6">
    <location>
        <begin position="492"/>
        <end position="515"/>
    </location>
</feature>
<sequence length="596" mass="63964">MSSSIPSVNALIWLSVKPLLKLAIPAGIGAWLTRAGLFPIAGARAVSQLILNVTLPALLFSKITPSIDSTNAQAIGPIFLVAIVLMATSFLLGVVVRLVFPTPRNFRWGLLAAATWSNWGDLPTSVVQTVCASAPFSGQEDADLAVAYVSIFILVFYISLFPMRGIHLIERDYTHPPRPLSDEEQEAHAARSPLHNLRGIGKNMSGLVRRRRGGRRGASGSDEEQGEPTTRAVGKQDEKAEGLHPQPTFAPLRRQTTSRSMDAASIREIAGAAHAASPSDVTGQFAGAPATPASEVLRRNSFGRRHHLRGGVLAEQRLKTIAASRAASTVGDFDEEITEVGTQPPDDDAERKEMHLAATRSSSVPMEEKRSEDDDEKDGGALSVQGDDEDEPARPTWLRVLVSIKGFALSLLTPPTIALVTALICALVNPLKALFTPVDNYGWHPTAPDGDPPLAILLDTASFIGNASVPLGLLVLGSTLGRMRIPRPISKLPLYSIFALALCKVVLLPVIGYVFVQGLVSHTSLVDKDNHVLQFVMIFFSVVPTATTQCALTVIFAPEDGESNADILASYLIAQYAIFVFSSVVLTALTLRNIFS</sequence>
<proteinExistence type="predicted"/>
<feature type="transmembrane region" description="Helical" evidence="6">
    <location>
        <begin position="407"/>
        <end position="435"/>
    </location>
</feature>
<keyword evidence="8" id="KW-1185">Reference proteome</keyword>
<dbReference type="PANTHER" id="PTHR31274">
    <property type="entry name" value="PROTEIN ECM3"/>
    <property type="match status" value="1"/>
</dbReference>
<keyword evidence="3 6" id="KW-1133">Transmembrane helix</keyword>
<dbReference type="OrthoDB" id="435607at2759"/>
<dbReference type="InterPro" id="IPR004776">
    <property type="entry name" value="Mem_transp_PIN-like"/>
</dbReference>
<dbReference type="PANTHER" id="PTHR31274:SF1">
    <property type="entry name" value="AGL149CP"/>
    <property type="match status" value="1"/>
</dbReference>
<dbReference type="InterPro" id="IPR040254">
    <property type="entry name" value="Ecm3-like"/>
</dbReference>
<feature type="region of interest" description="Disordered" evidence="5">
    <location>
        <begin position="177"/>
        <end position="261"/>
    </location>
</feature>
<dbReference type="Proteomes" id="UP000311382">
    <property type="component" value="Unassembled WGS sequence"/>
</dbReference>
<evidence type="ECO:0000313" key="7">
    <source>
        <dbReference type="EMBL" id="TNY22551.1"/>
    </source>
</evidence>
<keyword evidence="4 6" id="KW-0472">Membrane</keyword>